<protein>
    <submittedName>
        <fullName evidence="3">Uncharacterized protein</fullName>
    </submittedName>
</protein>
<reference evidence="3" key="2">
    <citation type="journal article" date="2021" name="Microbiome">
        <title>Successional dynamics and alternative stable states in a saline activated sludge microbial community over 9 years.</title>
        <authorList>
            <person name="Wang Y."/>
            <person name="Ye J."/>
            <person name="Ju F."/>
            <person name="Liu L."/>
            <person name="Boyd J.A."/>
            <person name="Deng Y."/>
            <person name="Parks D.H."/>
            <person name="Jiang X."/>
            <person name="Yin X."/>
            <person name="Woodcroft B.J."/>
            <person name="Tyson G.W."/>
            <person name="Hugenholtz P."/>
            <person name="Polz M.F."/>
            <person name="Zhang T."/>
        </authorList>
    </citation>
    <scope>NUCLEOTIDE SEQUENCE</scope>
    <source>
        <strain evidence="3">HKST-UBA13</strain>
    </source>
</reference>
<feature type="region of interest" description="Disordered" evidence="1">
    <location>
        <begin position="173"/>
        <end position="225"/>
    </location>
</feature>
<feature type="region of interest" description="Disordered" evidence="1">
    <location>
        <begin position="368"/>
        <end position="407"/>
    </location>
</feature>
<dbReference type="AlphaFoldDB" id="A0A955L256"/>
<evidence type="ECO:0000256" key="2">
    <source>
        <dbReference type="SAM" id="Phobius"/>
    </source>
</evidence>
<feature type="compositionally biased region" description="Low complexity" evidence="1">
    <location>
        <begin position="388"/>
        <end position="407"/>
    </location>
</feature>
<sequence length="452" mass="49346">MKNQHYILRSSLIAFALFFSAYTIAFGNIYLKFRESEKTSVLGATTSTDESTDLVITSEISNIIEEDGLIQVTYKFSAKNTKEKPITDLKLQADFSGTFPSNEFEILDIESIRNFNSEFNGLTDKNLFADIPVLEPGNVATANVTLSFDPQGFEGPFENNIFASGFYDGEEIKQESQNQTNGQSQNNTNNSNQPNTTTTNPSNTNSNGNNDKPKDKPQETDFSQRDIHIVLIDTTTNEEITEVSDGQVINFEDGDNPFTLQVNVTPGTEGSVLFGLNGNKKYRVENLLPYAIVNNSPNNYDAWYPEPGIYTLTVTVYSEDLAKGEILGEKEITFTLGGDIPAPVVEEVIKEDEKESALAVTESSAKSSFTITLTPNEEQTNTEQVINTETTTDSSETESSSSSGSGISGVSIFDHSINTANIGEVSGLSTSNQVQAVSIDNPFTNETSGSVY</sequence>
<evidence type="ECO:0000313" key="3">
    <source>
        <dbReference type="EMBL" id="MCA9381501.1"/>
    </source>
</evidence>
<feature type="transmembrane region" description="Helical" evidence="2">
    <location>
        <begin position="12"/>
        <end position="31"/>
    </location>
</feature>
<evidence type="ECO:0000313" key="4">
    <source>
        <dbReference type="Proteomes" id="UP000775877"/>
    </source>
</evidence>
<feature type="compositionally biased region" description="Polar residues" evidence="1">
    <location>
        <begin position="368"/>
        <end position="387"/>
    </location>
</feature>
<reference evidence="3" key="1">
    <citation type="submission" date="2020-04" db="EMBL/GenBank/DDBJ databases">
        <authorList>
            <person name="Zhang T."/>
        </authorList>
    </citation>
    <scope>NUCLEOTIDE SEQUENCE</scope>
    <source>
        <strain evidence="3">HKST-UBA13</strain>
    </source>
</reference>
<accession>A0A955L256</accession>
<feature type="non-terminal residue" evidence="3">
    <location>
        <position position="452"/>
    </location>
</feature>
<proteinExistence type="predicted"/>
<keyword evidence="2" id="KW-0812">Transmembrane</keyword>
<feature type="compositionally biased region" description="Low complexity" evidence="1">
    <location>
        <begin position="176"/>
        <end position="210"/>
    </location>
</feature>
<keyword evidence="2" id="KW-0472">Membrane</keyword>
<evidence type="ECO:0000256" key="1">
    <source>
        <dbReference type="SAM" id="MobiDB-lite"/>
    </source>
</evidence>
<dbReference type="EMBL" id="JAGQLJ010000116">
    <property type="protein sequence ID" value="MCA9381501.1"/>
    <property type="molecule type" value="Genomic_DNA"/>
</dbReference>
<comment type="caution">
    <text evidence="3">The sequence shown here is derived from an EMBL/GenBank/DDBJ whole genome shotgun (WGS) entry which is preliminary data.</text>
</comment>
<dbReference type="Proteomes" id="UP000775877">
    <property type="component" value="Unassembled WGS sequence"/>
</dbReference>
<name>A0A955L256_9BACT</name>
<feature type="compositionally biased region" description="Basic and acidic residues" evidence="1">
    <location>
        <begin position="211"/>
        <end position="225"/>
    </location>
</feature>
<gene>
    <name evidence="3" type="ORF">KC678_04505</name>
</gene>
<keyword evidence="2" id="KW-1133">Transmembrane helix</keyword>
<organism evidence="3 4">
    <name type="scientific">Candidatus Dojkabacteria bacterium</name>
    <dbReference type="NCBI Taxonomy" id="2099670"/>
    <lineage>
        <taxon>Bacteria</taxon>
        <taxon>Candidatus Dojkabacteria</taxon>
    </lineage>
</organism>